<feature type="transmembrane region" description="Helical" evidence="6">
    <location>
        <begin position="416"/>
        <end position="437"/>
    </location>
</feature>
<organism evidence="8 9">
    <name type="scientific">Pandoraea fibrosis</name>
    <dbReference type="NCBI Taxonomy" id="1891094"/>
    <lineage>
        <taxon>Bacteria</taxon>
        <taxon>Pseudomonadati</taxon>
        <taxon>Pseudomonadota</taxon>
        <taxon>Betaproteobacteria</taxon>
        <taxon>Burkholderiales</taxon>
        <taxon>Burkholderiaceae</taxon>
        <taxon>Pandoraea</taxon>
    </lineage>
</organism>
<feature type="transmembrane region" description="Helical" evidence="6">
    <location>
        <begin position="191"/>
        <end position="214"/>
    </location>
</feature>
<dbReference type="Gene3D" id="1.20.1250.20">
    <property type="entry name" value="MFS general substrate transporter like domains"/>
    <property type="match status" value="2"/>
</dbReference>
<dbReference type="Proteomes" id="UP000382577">
    <property type="component" value="Unassembled WGS sequence"/>
</dbReference>
<dbReference type="Pfam" id="PF07690">
    <property type="entry name" value="MFS_1"/>
    <property type="match status" value="1"/>
</dbReference>
<feature type="domain" description="Major facilitator superfamily (MFS) profile" evidence="7">
    <location>
        <begin position="32"/>
        <end position="440"/>
    </location>
</feature>
<dbReference type="PANTHER" id="PTHR43791">
    <property type="entry name" value="PERMEASE-RELATED"/>
    <property type="match status" value="1"/>
</dbReference>
<dbReference type="OrthoDB" id="5441967at2"/>
<keyword evidence="2" id="KW-0813">Transport</keyword>
<feature type="transmembrane region" description="Helical" evidence="6">
    <location>
        <begin position="382"/>
        <end position="404"/>
    </location>
</feature>
<dbReference type="GO" id="GO:0016020">
    <property type="term" value="C:membrane"/>
    <property type="evidence" value="ECO:0007669"/>
    <property type="project" value="UniProtKB-SubCell"/>
</dbReference>
<feature type="transmembrane region" description="Helical" evidence="6">
    <location>
        <begin position="160"/>
        <end position="179"/>
    </location>
</feature>
<feature type="transmembrane region" description="Helical" evidence="6">
    <location>
        <begin position="349"/>
        <end position="370"/>
    </location>
</feature>
<accession>A0A5E4X390</accession>
<dbReference type="AlphaFoldDB" id="A0A5E4X390"/>
<sequence length="451" mass="48682">MKPTESSVSAAPWATADADVERATIRRITWRLVPLIFVAWFVNYLDRANIGFAALQMNQELGMGPEMFGFAAGIFYLGYIGFEVPSNMMMHRFGARVWLARIMVTWGIVSAGTAFVQTPQQLYVARLLLGVVEAGFFPSVLYYLATWFPKQHLGRAISRVYSANIFSLIVGAPLSALLIDHFHEASGFSGWRWMMMIEGLPAVLLGVIAWFVLVDRPSDAKWLSPAQRDWLVSTMVKEEAAAATTGTASFRSAMLAPMVWLMGLLYFCIGIGFFGISTWLPQVIRQMSHLSIIEIGLVSAIPFILGAIAMFVNARHSDRTMERRWHLAGALVVGAAGLAGSGLTSTMPLVSFLCICVAAAGLVGSLSVFWTIPPTFLSGAGAAGGIALINAISGFAGFFAPWLVGVARGRSTDFTLALYCLAASAVVAAVLAAILPYGKRKSGRDTSAYAH</sequence>
<protein>
    <submittedName>
        <fullName evidence="8">Tartrate transporter</fullName>
    </submittedName>
</protein>
<evidence type="ECO:0000256" key="3">
    <source>
        <dbReference type="ARBA" id="ARBA00022692"/>
    </source>
</evidence>
<feature type="transmembrane region" description="Helical" evidence="6">
    <location>
        <begin position="32"/>
        <end position="55"/>
    </location>
</feature>
<dbReference type="GO" id="GO:0022857">
    <property type="term" value="F:transmembrane transporter activity"/>
    <property type="evidence" value="ECO:0007669"/>
    <property type="project" value="InterPro"/>
</dbReference>
<evidence type="ECO:0000256" key="4">
    <source>
        <dbReference type="ARBA" id="ARBA00022989"/>
    </source>
</evidence>
<keyword evidence="5 6" id="KW-0472">Membrane</keyword>
<evidence type="ECO:0000256" key="5">
    <source>
        <dbReference type="ARBA" id="ARBA00023136"/>
    </source>
</evidence>
<feature type="transmembrane region" description="Helical" evidence="6">
    <location>
        <begin position="67"/>
        <end position="86"/>
    </location>
</feature>
<dbReference type="PROSITE" id="PS50850">
    <property type="entry name" value="MFS"/>
    <property type="match status" value="1"/>
</dbReference>
<feature type="transmembrane region" description="Helical" evidence="6">
    <location>
        <begin position="325"/>
        <end position="343"/>
    </location>
</feature>
<reference evidence="8 9" key="1">
    <citation type="submission" date="2019-08" db="EMBL/GenBank/DDBJ databases">
        <authorList>
            <person name="Peeters C."/>
        </authorList>
    </citation>
    <scope>NUCLEOTIDE SEQUENCE [LARGE SCALE GENOMIC DNA]</scope>
    <source>
        <strain evidence="8 9">LMG 31113</strain>
    </source>
</reference>
<comment type="subcellular location">
    <subcellularLocation>
        <location evidence="1">Membrane</location>
        <topology evidence="1">Multi-pass membrane protein</topology>
    </subcellularLocation>
</comment>
<evidence type="ECO:0000256" key="1">
    <source>
        <dbReference type="ARBA" id="ARBA00004141"/>
    </source>
</evidence>
<evidence type="ECO:0000256" key="6">
    <source>
        <dbReference type="SAM" id="Phobius"/>
    </source>
</evidence>
<dbReference type="InterPro" id="IPR020846">
    <property type="entry name" value="MFS_dom"/>
</dbReference>
<keyword evidence="4 6" id="KW-1133">Transmembrane helix</keyword>
<feature type="transmembrane region" description="Helical" evidence="6">
    <location>
        <begin position="292"/>
        <end position="313"/>
    </location>
</feature>
<name>A0A5E4X390_9BURK</name>
<dbReference type="InterPro" id="IPR011701">
    <property type="entry name" value="MFS"/>
</dbReference>
<dbReference type="InterPro" id="IPR036259">
    <property type="entry name" value="MFS_trans_sf"/>
</dbReference>
<dbReference type="RefSeq" id="WP_150600383.1">
    <property type="nucleotide sequence ID" value="NZ_CABPRW010000008.1"/>
</dbReference>
<feature type="transmembrane region" description="Helical" evidence="6">
    <location>
        <begin position="98"/>
        <end position="117"/>
    </location>
</feature>
<gene>
    <name evidence="8" type="primary">ttuB_2</name>
    <name evidence="8" type="ORF">PFI31113_03595</name>
</gene>
<evidence type="ECO:0000313" key="9">
    <source>
        <dbReference type="Proteomes" id="UP000382577"/>
    </source>
</evidence>
<evidence type="ECO:0000259" key="7">
    <source>
        <dbReference type="PROSITE" id="PS50850"/>
    </source>
</evidence>
<evidence type="ECO:0000313" key="8">
    <source>
        <dbReference type="EMBL" id="VVE30753.1"/>
    </source>
</evidence>
<dbReference type="PANTHER" id="PTHR43791:SF36">
    <property type="entry name" value="TRANSPORTER, PUTATIVE (AFU_ORTHOLOGUE AFUA_6G08340)-RELATED"/>
    <property type="match status" value="1"/>
</dbReference>
<feature type="transmembrane region" description="Helical" evidence="6">
    <location>
        <begin position="123"/>
        <end position="148"/>
    </location>
</feature>
<dbReference type="FunFam" id="1.20.1250.20:FF:000018">
    <property type="entry name" value="MFS transporter permease"/>
    <property type="match status" value="1"/>
</dbReference>
<evidence type="ECO:0000256" key="2">
    <source>
        <dbReference type="ARBA" id="ARBA00022448"/>
    </source>
</evidence>
<proteinExistence type="predicted"/>
<dbReference type="SUPFAM" id="SSF103473">
    <property type="entry name" value="MFS general substrate transporter"/>
    <property type="match status" value="1"/>
</dbReference>
<keyword evidence="3 6" id="KW-0812">Transmembrane</keyword>
<dbReference type="EMBL" id="CABPRW010000008">
    <property type="protein sequence ID" value="VVE30753.1"/>
    <property type="molecule type" value="Genomic_DNA"/>
</dbReference>
<dbReference type="CDD" id="cd17319">
    <property type="entry name" value="MFS_ExuT_GudP_like"/>
    <property type="match status" value="1"/>
</dbReference>
<feature type="transmembrane region" description="Helical" evidence="6">
    <location>
        <begin position="259"/>
        <end position="280"/>
    </location>
</feature>